<dbReference type="Gene3D" id="3.60.21.10">
    <property type="match status" value="1"/>
</dbReference>
<evidence type="ECO:0000313" key="1">
    <source>
        <dbReference type="EMBL" id="CUR44356.1"/>
    </source>
</evidence>
<dbReference type="KEGG" id="vg:26799121"/>
<accession>A0A0S4L149</accession>
<organism evidence="1 2">
    <name type="scientific">Pseudomonas phage VCM</name>
    <dbReference type="NCBI Taxonomy" id="1729937"/>
    <lineage>
        <taxon>Viruses</taxon>
        <taxon>Duplodnaviria</taxon>
        <taxon>Heunggongvirae</taxon>
        <taxon>Uroviricota</taxon>
        <taxon>Caudoviricetes</taxon>
        <taxon>Vandenendeviridae</taxon>
        <taxon>Gorskivirinae</taxon>
        <taxon>Kremarvirus</taxon>
        <taxon>Kremarvirus VCM</taxon>
        <taxon>Otagovirus VCM</taxon>
    </lineage>
</organism>
<dbReference type="Proteomes" id="UP000204441">
    <property type="component" value="Genome"/>
</dbReference>
<reference evidence="2" key="1">
    <citation type="submission" date="2015-10" db="EMBL/GenBank/DDBJ databases">
        <authorList>
            <person name="Millard A."/>
        </authorList>
    </citation>
    <scope>NUCLEOTIDE SEQUENCE [LARGE SCALE GENOMIC DNA]</scope>
</reference>
<dbReference type="EMBL" id="LN887844">
    <property type="protein sequence ID" value="CUR44356.1"/>
    <property type="molecule type" value="Genomic_DNA"/>
</dbReference>
<gene>
    <name evidence="1" type="ORF">VCM_00154</name>
</gene>
<protein>
    <submittedName>
        <fullName evidence="1">Calcineurin-like phosphoesterase superfamily domain protein</fullName>
    </submittedName>
</protein>
<dbReference type="SUPFAM" id="SSF56300">
    <property type="entry name" value="Metallo-dependent phosphatases"/>
    <property type="match status" value="1"/>
</dbReference>
<evidence type="ECO:0000313" key="2">
    <source>
        <dbReference type="Proteomes" id="UP000204441"/>
    </source>
</evidence>
<name>A0A0S4L149_9CAUD</name>
<dbReference type="InterPro" id="IPR029052">
    <property type="entry name" value="Metallo-depent_PP-like"/>
</dbReference>
<dbReference type="OrthoDB" id="19076at10239"/>
<keyword evidence="2" id="KW-1185">Reference proteome</keyword>
<dbReference type="RefSeq" id="YP_009222735.1">
    <property type="nucleotide sequence ID" value="NC_029065.1"/>
</dbReference>
<proteinExistence type="predicted"/>
<dbReference type="GeneID" id="26799121"/>
<sequence length="189" mass="22214">MSEIWFTSDLHFGHKNIIEYCNRPWTFEEQDEELVRRWNSRVGLMDQVFHLGDFTFAGRKKSNKIIELIKSLNGQITFIKGNHCQDGLWEDIEKANLAHVVEVCHYKEITIDRTKVVMCHYPFETWNKAHHGAWHLHGHCHGSLPPRGKRLDVGIDNHPDRQVFSLAEIKIHMARQEFVSVDHHTGERE</sequence>